<evidence type="ECO:0000313" key="5">
    <source>
        <dbReference type="Proteomes" id="UP000245946"/>
    </source>
</evidence>
<gene>
    <name evidence="4" type="ORF">FA09DRAFT_330863</name>
</gene>
<evidence type="ECO:0000256" key="2">
    <source>
        <dbReference type="SAM" id="MobiDB-lite"/>
    </source>
</evidence>
<feature type="signal peptide" evidence="3">
    <location>
        <begin position="1"/>
        <end position="25"/>
    </location>
</feature>
<dbReference type="AlphaFoldDB" id="A0A316Z614"/>
<organism evidence="4 5">
    <name type="scientific">Tilletiopsis washingtonensis</name>
    <dbReference type="NCBI Taxonomy" id="58919"/>
    <lineage>
        <taxon>Eukaryota</taxon>
        <taxon>Fungi</taxon>
        <taxon>Dikarya</taxon>
        <taxon>Basidiomycota</taxon>
        <taxon>Ustilaginomycotina</taxon>
        <taxon>Exobasidiomycetes</taxon>
        <taxon>Entylomatales</taxon>
        <taxon>Entylomatales incertae sedis</taxon>
        <taxon>Tilletiopsis</taxon>
    </lineage>
</organism>
<dbReference type="RefSeq" id="XP_025597509.1">
    <property type="nucleotide sequence ID" value="XM_025742775.1"/>
</dbReference>
<dbReference type="PANTHER" id="PTHR45648">
    <property type="entry name" value="GDSL LIPASE/ACYLHYDROLASE FAMILY PROTEIN (AFU_ORTHOLOGUE AFUA_4G14700)"/>
    <property type="match status" value="1"/>
</dbReference>
<dbReference type="InterPro" id="IPR001087">
    <property type="entry name" value="GDSL"/>
</dbReference>
<evidence type="ECO:0008006" key="6">
    <source>
        <dbReference type="Google" id="ProtNLM"/>
    </source>
</evidence>
<dbReference type="Gene3D" id="3.40.50.1110">
    <property type="entry name" value="SGNH hydrolase"/>
    <property type="match status" value="1"/>
</dbReference>
<dbReference type="EMBL" id="KZ819296">
    <property type="protein sequence ID" value="PWN97230.1"/>
    <property type="molecule type" value="Genomic_DNA"/>
</dbReference>
<protein>
    <recommendedName>
        <fullName evidence="6">SGNH hydrolase</fullName>
    </recommendedName>
</protein>
<evidence type="ECO:0000313" key="4">
    <source>
        <dbReference type="EMBL" id="PWN97230.1"/>
    </source>
</evidence>
<keyword evidence="3" id="KW-0732">Signal</keyword>
<dbReference type="OrthoDB" id="1600564at2759"/>
<dbReference type="Proteomes" id="UP000245946">
    <property type="component" value="Unassembled WGS sequence"/>
</dbReference>
<evidence type="ECO:0000256" key="3">
    <source>
        <dbReference type="SAM" id="SignalP"/>
    </source>
</evidence>
<dbReference type="PANTHER" id="PTHR45648:SF22">
    <property type="entry name" value="GDSL LIPASE_ACYLHYDROLASE FAMILY PROTEIN (AFU_ORTHOLOGUE AFUA_4G14700)"/>
    <property type="match status" value="1"/>
</dbReference>
<dbReference type="SUPFAM" id="SSF52266">
    <property type="entry name" value="SGNH hydrolase"/>
    <property type="match status" value="1"/>
</dbReference>
<dbReference type="Pfam" id="PF00657">
    <property type="entry name" value="Lipase_GDSL"/>
    <property type="match status" value="1"/>
</dbReference>
<keyword evidence="5" id="KW-1185">Reference proteome</keyword>
<evidence type="ECO:0000256" key="1">
    <source>
        <dbReference type="ARBA" id="ARBA00022801"/>
    </source>
</evidence>
<dbReference type="InterPro" id="IPR051058">
    <property type="entry name" value="GDSL_Est/Lipase"/>
</dbReference>
<dbReference type="GeneID" id="37270319"/>
<dbReference type="STRING" id="58919.A0A316Z614"/>
<proteinExistence type="predicted"/>
<feature type="region of interest" description="Disordered" evidence="2">
    <location>
        <begin position="315"/>
        <end position="339"/>
    </location>
</feature>
<feature type="chain" id="PRO_5016406931" description="SGNH hydrolase" evidence="3">
    <location>
        <begin position="26"/>
        <end position="339"/>
    </location>
</feature>
<keyword evidence="1" id="KW-0378">Hydrolase</keyword>
<accession>A0A316Z614</accession>
<dbReference type="GO" id="GO:0016788">
    <property type="term" value="F:hydrolase activity, acting on ester bonds"/>
    <property type="evidence" value="ECO:0007669"/>
    <property type="project" value="InterPro"/>
</dbReference>
<dbReference type="CDD" id="cd01846">
    <property type="entry name" value="fatty_acyltransferase_like"/>
    <property type="match status" value="1"/>
</dbReference>
<dbReference type="InterPro" id="IPR036514">
    <property type="entry name" value="SGNH_hydro_sf"/>
</dbReference>
<name>A0A316Z614_9BASI</name>
<reference evidence="4 5" key="1">
    <citation type="journal article" date="2018" name="Mol. Biol. Evol.">
        <title>Broad Genomic Sampling Reveals a Smut Pathogenic Ancestry of the Fungal Clade Ustilaginomycotina.</title>
        <authorList>
            <person name="Kijpornyongpan T."/>
            <person name="Mondo S.J."/>
            <person name="Barry K."/>
            <person name="Sandor L."/>
            <person name="Lee J."/>
            <person name="Lipzen A."/>
            <person name="Pangilinan J."/>
            <person name="LaButti K."/>
            <person name="Hainaut M."/>
            <person name="Henrissat B."/>
            <person name="Grigoriev I.V."/>
            <person name="Spatafora J.W."/>
            <person name="Aime M.C."/>
        </authorList>
    </citation>
    <scope>NUCLEOTIDE SEQUENCE [LARGE SCALE GENOMIC DNA]</scope>
    <source>
        <strain evidence="4 5">MCA 4186</strain>
    </source>
</reference>
<sequence length="339" mass="36921">MVLPLPVLLLCAWLPLLLHLLPTAARPLGSSSRRRSTPARIVLFGDSLSDNGNGSFALTRRAWPADAAYFDGRFSNGPTWIEYVAQAYFAPPLDRGLDDGAFGGATLDDVRVQGYTGINSTIPVPGVFAQIERYLAKHTPACDELYVVSGGSNDAFFALGTPLFDSPERFAAQSAELIQQGVERLRKHGARTFLLPLGPMLSSSPYALSASSAIRSQLARYSAALRAAVSAQVALYKARHPLDVAIVLFETSLDAHAHEFKHADTPCLEGAYGEAPRRLCDEPDEYVYWDLYHPSTRAHAIIAKQALQALRVAGLPPPSQPHDEQLRLQALSPHRATQR</sequence>